<reference evidence="2 3" key="1">
    <citation type="submission" date="2015-08" db="EMBL/GenBank/DDBJ databases">
        <title>Next Generation Sequencing and Analysis of the Genome of Puccinia sorghi L Schw, the Causal Agent of Maize Common Rust.</title>
        <authorList>
            <person name="Rochi L."/>
            <person name="Burguener G."/>
            <person name="Darino M."/>
            <person name="Turjanski A."/>
            <person name="Kreff E."/>
            <person name="Dieguez M.J."/>
            <person name="Sacco F."/>
        </authorList>
    </citation>
    <scope>NUCLEOTIDE SEQUENCE [LARGE SCALE GENOMIC DNA]</scope>
    <source>
        <strain evidence="2 3">RO10H11247</strain>
    </source>
</reference>
<protein>
    <submittedName>
        <fullName evidence="2">Uncharacterized protein</fullName>
    </submittedName>
</protein>
<feature type="compositionally biased region" description="Polar residues" evidence="1">
    <location>
        <begin position="40"/>
        <end position="51"/>
    </location>
</feature>
<gene>
    <name evidence="2" type="ORF">VP01_1204g3</name>
</gene>
<organism evidence="2 3">
    <name type="scientific">Puccinia sorghi</name>
    <dbReference type="NCBI Taxonomy" id="27349"/>
    <lineage>
        <taxon>Eukaryota</taxon>
        <taxon>Fungi</taxon>
        <taxon>Dikarya</taxon>
        <taxon>Basidiomycota</taxon>
        <taxon>Pucciniomycotina</taxon>
        <taxon>Pucciniomycetes</taxon>
        <taxon>Pucciniales</taxon>
        <taxon>Pucciniaceae</taxon>
        <taxon>Puccinia</taxon>
    </lineage>
</organism>
<proteinExistence type="predicted"/>
<dbReference type="EMBL" id="LAVV01002277">
    <property type="protein sequence ID" value="KNZ62936.1"/>
    <property type="molecule type" value="Genomic_DNA"/>
</dbReference>
<dbReference type="Proteomes" id="UP000037035">
    <property type="component" value="Unassembled WGS sequence"/>
</dbReference>
<name>A0A0L6VQG2_9BASI</name>
<dbReference type="OrthoDB" id="2499284at2759"/>
<feature type="compositionally biased region" description="Polar residues" evidence="1">
    <location>
        <begin position="81"/>
        <end position="94"/>
    </location>
</feature>
<feature type="region of interest" description="Disordered" evidence="1">
    <location>
        <begin position="1"/>
        <end position="64"/>
    </location>
</feature>
<sequence length="493" mass="55500">MSSGAADFHAPSLQYDGLNQEEFMNHKRPQRSPPAANYQPEFSDSNPQWLSLNVDHDYPNANPENGVMSKAVKRQKMVQNGQFASASAPQSNYGQGLITGGSSPAHPSGKLSEQLDKNSGPVHASPHWDPELAKLRIPGTSIDEEILDDLMHEFKSRTGELLAVRNLILVDEGFSHLRDHLPVKLYEVPIDPFLYQIRIALAPEFVEHSINPEPNLCTLNPKRKIMKQVTSLIAWLLYINAAVLRNLNATGTMSTNRKLVDWVFNKIFEPQNSLPVIGRFRSQDMQAFTKGNEFGPIQKMLITLLSSSLRSNREPQTAVRIINNYYENECPEVLCALKSGKLPDLRSLAIESKKSNVIIGSGLDEGSWIQEIGNFPVRSLQQLPESLKPKFGTTDTLNCWIRMRLGAEKLELSSHIMQILSVRNPPMSQSYSFNFNDSKFPVVITSSNKPTRCHRKFCLISTPGKRFPRQGHDNCMFNCFPGFAFILQKRLNK</sequence>
<dbReference type="AlphaFoldDB" id="A0A0L6VQG2"/>
<evidence type="ECO:0000256" key="1">
    <source>
        <dbReference type="SAM" id="MobiDB-lite"/>
    </source>
</evidence>
<feature type="region of interest" description="Disordered" evidence="1">
    <location>
        <begin position="81"/>
        <end position="130"/>
    </location>
</feature>
<keyword evidence="3" id="KW-1185">Reference proteome</keyword>
<accession>A0A0L6VQG2</accession>
<dbReference type="VEuPathDB" id="FungiDB:VP01_1204g3"/>
<comment type="caution">
    <text evidence="2">The sequence shown here is derived from an EMBL/GenBank/DDBJ whole genome shotgun (WGS) entry which is preliminary data.</text>
</comment>
<evidence type="ECO:0000313" key="2">
    <source>
        <dbReference type="EMBL" id="KNZ62936.1"/>
    </source>
</evidence>
<evidence type="ECO:0000313" key="3">
    <source>
        <dbReference type="Proteomes" id="UP000037035"/>
    </source>
</evidence>